<dbReference type="PANTHER" id="PTHR34406:SF1">
    <property type="entry name" value="PROTEIN YCEI"/>
    <property type="match status" value="1"/>
</dbReference>
<comment type="caution">
    <text evidence="2">The sequence shown here is derived from an EMBL/GenBank/DDBJ whole genome shotgun (WGS) entry which is preliminary data.</text>
</comment>
<dbReference type="EMBL" id="QMFY01000018">
    <property type="protein sequence ID" value="RAV98443.1"/>
    <property type="molecule type" value="Genomic_DNA"/>
</dbReference>
<dbReference type="InterPro" id="IPR007372">
    <property type="entry name" value="Lipid/polyisoprenoid-bd_YceI"/>
</dbReference>
<accession>A0A364XY00</accession>
<name>A0A364XY00_9BACT</name>
<reference evidence="2 3" key="1">
    <citation type="submission" date="2018-06" db="EMBL/GenBank/DDBJ databases">
        <title>Chryseolinea flavus sp. nov., a member of the phylum Bacteroidetes isolated from soil.</title>
        <authorList>
            <person name="Li Y."/>
            <person name="Wang J."/>
        </authorList>
    </citation>
    <scope>NUCLEOTIDE SEQUENCE [LARGE SCALE GENOMIC DNA]</scope>
    <source>
        <strain evidence="2 3">SDU1-6</strain>
    </source>
</reference>
<protein>
    <recommendedName>
        <fullName evidence="1">Lipid/polyisoprenoid-binding YceI-like domain-containing protein</fullName>
    </recommendedName>
</protein>
<dbReference type="InterPro" id="IPR036761">
    <property type="entry name" value="TTHA0802/YceI-like_sf"/>
</dbReference>
<dbReference type="Gene3D" id="2.40.128.110">
    <property type="entry name" value="Lipid/polyisoprenoid-binding, YceI-like"/>
    <property type="match status" value="1"/>
</dbReference>
<evidence type="ECO:0000313" key="2">
    <source>
        <dbReference type="EMBL" id="RAV98443.1"/>
    </source>
</evidence>
<feature type="domain" description="Lipid/polyisoprenoid-binding YceI-like" evidence="1">
    <location>
        <begin position="6"/>
        <end position="172"/>
    </location>
</feature>
<gene>
    <name evidence="2" type="ORF">DQQ10_23900</name>
</gene>
<dbReference type="AlphaFoldDB" id="A0A364XY00"/>
<organism evidence="2 3">
    <name type="scientific">Pseudochryseolinea flava</name>
    <dbReference type="NCBI Taxonomy" id="2059302"/>
    <lineage>
        <taxon>Bacteria</taxon>
        <taxon>Pseudomonadati</taxon>
        <taxon>Bacteroidota</taxon>
        <taxon>Cytophagia</taxon>
        <taxon>Cytophagales</taxon>
        <taxon>Fulvivirgaceae</taxon>
        <taxon>Pseudochryseolinea</taxon>
    </lineage>
</organism>
<keyword evidence="3" id="KW-1185">Reference proteome</keyword>
<sequence length="176" mass="19529">MATKTKWAIDTTHSEAQFKVKHLVISTVTGYFKKFQGDVTAEDEKFDGAEVNVTIETNSIDTNQADRDGHLKSEDFFAAERFPNITFNGVLEIDGDYKLVGELTIRDVKKPITLDVDFGGVTKDPWGNIKAGFEVNGKINRKDFGLNWSALTEAGGMVVGEEVKLHFNIELTKIVA</sequence>
<evidence type="ECO:0000313" key="3">
    <source>
        <dbReference type="Proteomes" id="UP000251889"/>
    </source>
</evidence>
<dbReference type="PANTHER" id="PTHR34406">
    <property type="entry name" value="PROTEIN YCEI"/>
    <property type="match status" value="1"/>
</dbReference>
<dbReference type="Proteomes" id="UP000251889">
    <property type="component" value="Unassembled WGS sequence"/>
</dbReference>
<dbReference type="OrthoDB" id="9811006at2"/>
<evidence type="ECO:0000259" key="1">
    <source>
        <dbReference type="SMART" id="SM00867"/>
    </source>
</evidence>
<proteinExistence type="predicted"/>
<dbReference type="SMART" id="SM00867">
    <property type="entry name" value="YceI"/>
    <property type="match status" value="1"/>
</dbReference>
<dbReference type="SUPFAM" id="SSF101874">
    <property type="entry name" value="YceI-like"/>
    <property type="match status" value="1"/>
</dbReference>
<dbReference type="Pfam" id="PF04264">
    <property type="entry name" value="YceI"/>
    <property type="match status" value="1"/>
</dbReference>